<dbReference type="InterPro" id="IPR026269">
    <property type="entry name" value="DmsD-type"/>
</dbReference>
<comment type="caution">
    <text evidence="2">The sequence shown here is derived from an EMBL/GenBank/DDBJ whole genome shotgun (WGS) entry which is preliminary data.</text>
</comment>
<protein>
    <submittedName>
        <fullName evidence="2">Oxidoreductase component</fullName>
    </submittedName>
</protein>
<name>A0A0B8P088_9VIBR</name>
<dbReference type="AlphaFoldDB" id="A0A0B8P088"/>
<gene>
    <name evidence="2" type="ORF">JCM19231_5899</name>
</gene>
<accession>A0A0B8P088</accession>
<proteinExistence type="predicted"/>
<dbReference type="Gene3D" id="1.10.3480.10">
    <property type="entry name" value="TorD-like"/>
    <property type="match status" value="1"/>
</dbReference>
<dbReference type="SUPFAM" id="SSF89155">
    <property type="entry name" value="TorD-like"/>
    <property type="match status" value="1"/>
</dbReference>
<dbReference type="InterPro" id="IPR036411">
    <property type="entry name" value="TorD-like_sf"/>
</dbReference>
<evidence type="ECO:0000313" key="2">
    <source>
        <dbReference type="EMBL" id="GAM57957.1"/>
    </source>
</evidence>
<organism evidence="2 3">
    <name type="scientific">Vibrio ishigakensis</name>
    <dbReference type="NCBI Taxonomy" id="1481914"/>
    <lineage>
        <taxon>Bacteria</taxon>
        <taxon>Pseudomonadati</taxon>
        <taxon>Pseudomonadota</taxon>
        <taxon>Gammaproteobacteria</taxon>
        <taxon>Vibrionales</taxon>
        <taxon>Vibrionaceae</taxon>
        <taxon>Vibrio</taxon>
    </lineage>
</organism>
<dbReference type="PANTHER" id="PTHR34227">
    <property type="entry name" value="CHAPERONE PROTEIN YCDY"/>
    <property type="match status" value="1"/>
</dbReference>
<dbReference type="PIRSF" id="PIRSF004690">
    <property type="entry name" value="DmsD"/>
    <property type="match status" value="1"/>
</dbReference>
<dbReference type="Pfam" id="PF02613">
    <property type="entry name" value="Nitrate_red_del"/>
    <property type="match status" value="1"/>
</dbReference>
<dbReference type="PANTHER" id="PTHR34227:SF13">
    <property type="entry name" value="TAT PROOFREADING CHAPERONE DMSD-RELATED"/>
    <property type="match status" value="1"/>
</dbReference>
<evidence type="ECO:0000313" key="3">
    <source>
        <dbReference type="Proteomes" id="UP000031671"/>
    </source>
</evidence>
<dbReference type="InterPro" id="IPR050289">
    <property type="entry name" value="TorD/DmsD_chaperones"/>
</dbReference>
<dbReference type="InterPro" id="IPR020945">
    <property type="entry name" value="DMSO/NO3_reduct_chaperone"/>
</dbReference>
<sequence>MMKLTELNFADYSALCKFTGALFYYRPSQYQETNLLDSFVSADFEIEGLNDLIQAFANCDLTELQAEHDTLLAGIGDMEAPPWGSVYLDKEEVVFGESTLAFRAFLRECNLDFNTAQNEPEDQVGLILMVLGILLEQGRIDRATTLLDKHLNTWFEQFIGRFNQHAKSSSYQSLGHFSQNLVMAINQAVQAK</sequence>
<keyword evidence="3" id="KW-1185">Reference proteome</keyword>
<dbReference type="Proteomes" id="UP000031671">
    <property type="component" value="Unassembled WGS sequence"/>
</dbReference>
<reference evidence="2 3" key="2">
    <citation type="submission" date="2015-01" db="EMBL/GenBank/DDBJ databases">
        <authorList>
            <consortium name="NBRP consortium"/>
            <person name="Sawabe T."/>
            <person name="Meirelles P."/>
            <person name="Feng G."/>
            <person name="Sayaka M."/>
            <person name="Hattori M."/>
            <person name="Ohkuma M."/>
        </authorList>
    </citation>
    <scope>NUCLEOTIDE SEQUENCE [LARGE SCALE GENOMIC DNA]</scope>
    <source>
        <strain evidence="3">JCM 19231</strain>
    </source>
</reference>
<evidence type="ECO:0000256" key="1">
    <source>
        <dbReference type="ARBA" id="ARBA00023186"/>
    </source>
</evidence>
<dbReference type="EMBL" id="BBRZ01000069">
    <property type="protein sequence ID" value="GAM57957.1"/>
    <property type="molecule type" value="Genomic_DNA"/>
</dbReference>
<keyword evidence="1" id="KW-0143">Chaperone</keyword>
<reference evidence="2 3" key="1">
    <citation type="submission" date="2015-01" db="EMBL/GenBank/DDBJ databases">
        <title>Vibrio sp. C1 JCM 19231 whole genome shotgun sequence.</title>
        <authorList>
            <person name="Sawabe T."/>
            <person name="Meirelles P."/>
            <person name="Feng G."/>
            <person name="Sayaka M."/>
            <person name="Hattori M."/>
            <person name="Ohkuma M."/>
        </authorList>
    </citation>
    <scope>NUCLEOTIDE SEQUENCE [LARGE SCALE GENOMIC DNA]</scope>
    <source>
        <strain evidence="3">JCM 19231</strain>
    </source>
</reference>
<dbReference type="RefSeq" id="WP_261837264.1">
    <property type="nucleotide sequence ID" value="NZ_AP024882.1"/>
</dbReference>